<reference evidence="17" key="1">
    <citation type="submission" date="2023-03" db="EMBL/GenBank/DDBJ databases">
        <authorList>
            <person name="Steffen K."/>
            <person name="Cardenas P."/>
        </authorList>
    </citation>
    <scope>NUCLEOTIDE SEQUENCE</scope>
</reference>
<evidence type="ECO:0000256" key="1">
    <source>
        <dbReference type="ARBA" id="ARBA00002860"/>
    </source>
</evidence>
<organism evidence="17 18">
    <name type="scientific">Geodia barretti</name>
    <name type="common">Barrett's horny sponge</name>
    <dbReference type="NCBI Taxonomy" id="519541"/>
    <lineage>
        <taxon>Eukaryota</taxon>
        <taxon>Metazoa</taxon>
        <taxon>Porifera</taxon>
        <taxon>Demospongiae</taxon>
        <taxon>Heteroscleromorpha</taxon>
        <taxon>Tetractinellida</taxon>
        <taxon>Astrophorina</taxon>
        <taxon>Geodiidae</taxon>
        <taxon>Geodia</taxon>
    </lineage>
</organism>
<dbReference type="InterPro" id="IPR027659">
    <property type="entry name" value="Sgcb"/>
</dbReference>
<feature type="transmembrane region" description="Helical" evidence="16">
    <location>
        <begin position="51"/>
        <end position="78"/>
    </location>
</feature>
<evidence type="ECO:0000256" key="7">
    <source>
        <dbReference type="ARBA" id="ARBA00022490"/>
    </source>
</evidence>
<keyword evidence="13" id="KW-0325">Glycoprotein</keyword>
<evidence type="ECO:0000256" key="2">
    <source>
        <dbReference type="ARBA" id="ARBA00004245"/>
    </source>
</evidence>
<evidence type="ECO:0000256" key="12">
    <source>
        <dbReference type="ARBA" id="ARBA00023157"/>
    </source>
</evidence>
<comment type="similarity">
    <text evidence="4">Belongs to the sarcoglycan beta/delta/gamma/zeta family.</text>
</comment>
<evidence type="ECO:0000256" key="15">
    <source>
        <dbReference type="ARBA" id="ARBA00026041"/>
    </source>
</evidence>
<evidence type="ECO:0000313" key="17">
    <source>
        <dbReference type="EMBL" id="CAI8041657.1"/>
    </source>
</evidence>
<dbReference type="PANTHER" id="PTHR21142">
    <property type="entry name" value="SARCOGLYCANS"/>
    <property type="match status" value="1"/>
</dbReference>
<keyword evidence="12" id="KW-1015">Disulfide bond</keyword>
<evidence type="ECO:0000256" key="10">
    <source>
        <dbReference type="ARBA" id="ARBA00022989"/>
    </source>
</evidence>
<evidence type="ECO:0000256" key="5">
    <source>
        <dbReference type="ARBA" id="ARBA00015329"/>
    </source>
</evidence>
<keyword evidence="10 16" id="KW-1133">Transmembrane helix</keyword>
<sequence>MAKTARAASMWSKSREKKAAKKYHTRNFGTGHVEADSHYLSRVGLRGRKRWLLLSALVFGYLLVLGHLALTCVILGVLRFNPHGPPYFVFNRDGSLRWPQGAVISEVWLEGSLQAFSNQSLAIVGDNDQQVIFTSGSQRFSPAGDNFVDSSQISFSPSEANSVHSSHFQCPTQIASCCLPTLH</sequence>
<keyword evidence="8 16" id="KW-0812">Transmembrane</keyword>
<evidence type="ECO:0000256" key="11">
    <source>
        <dbReference type="ARBA" id="ARBA00023136"/>
    </source>
</evidence>
<evidence type="ECO:0000256" key="16">
    <source>
        <dbReference type="SAM" id="Phobius"/>
    </source>
</evidence>
<keyword evidence="7" id="KW-0963">Cytoplasm</keyword>
<keyword evidence="6" id="KW-1003">Cell membrane</keyword>
<evidence type="ECO:0000256" key="3">
    <source>
        <dbReference type="ARBA" id="ARBA00004274"/>
    </source>
</evidence>
<evidence type="ECO:0000256" key="8">
    <source>
        <dbReference type="ARBA" id="ARBA00022692"/>
    </source>
</evidence>
<gene>
    <name evidence="17" type="ORF">GBAR_LOCUS23132</name>
</gene>
<dbReference type="EMBL" id="CASHTH010003197">
    <property type="protein sequence ID" value="CAI8041657.1"/>
    <property type="molecule type" value="Genomic_DNA"/>
</dbReference>
<evidence type="ECO:0000256" key="4">
    <source>
        <dbReference type="ARBA" id="ARBA00007574"/>
    </source>
</evidence>
<comment type="subunit">
    <text evidence="15">Cross-link to form 2 major subcomplexes: one consisting of SGCB, SGCD and SGCG and the other consisting of SGCB and SGCD. The association between SGCB and SGCG is particularly strong while SGCA is loosely associated with the other sarcoglycans.</text>
</comment>
<evidence type="ECO:0000313" key="18">
    <source>
        <dbReference type="Proteomes" id="UP001174909"/>
    </source>
</evidence>
<dbReference type="GO" id="GO:0005856">
    <property type="term" value="C:cytoskeleton"/>
    <property type="evidence" value="ECO:0007669"/>
    <property type="project" value="UniProtKB-SubCell"/>
</dbReference>
<comment type="subcellular location">
    <subcellularLocation>
        <location evidence="3">Cell membrane</location>
        <location evidence="3">Sarcolemma</location>
        <topology evidence="3">Single-pass type II membrane protein</topology>
    </subcellularLocation>
    <subcellularLocation>
        <location evidence="2">Cytoplasm</location>
        <location evidence="2">Cytoskeleton</location>
    </subcellularLocation>
</comment>
<keyword evidence="18" id="KW-1185">Reference proteome</keyword>
<evidence type="ECO:0000256" key="14">
    <source>
        <dbReference type="ARBA" id="ARBA00023212"/>
    </source>
</evidence>
<comment type="caution">
    <text evidence="17">The sequence shown here is derived from an EMBL/GenBank/DDBJ whole genome shotgun (WGS) entry which is preliminary data.</text>
</comment>
<dbReference type="PANTHER" id="PTHR21142:SF2">
    <property type="entry name" value="BETA-SARCOGLYCAN"/>
    <property type="match status" value="1"/>
</dbReference>
<comment type="function">
    <text evidence="1">Component of the sarcoglycan complex, a subcomplex of the dystrophin-glycoprotein complex which forms a link between the F-actin cytoskeleton and the extracellular matrix.</text>
</comment>
<proteinExistence type="inferred from homology"/>
<evidence type="ECO:0000256" key="6">
    <source>
        <dbReference type="ARBA" id="ARBA00022475"/>
    </source>
</evidence>
<keyword evidence="14" id="KW-0206">Cytoskeleton</keyword>
<keyword evidence="11 16" id="KW-0472">Membrane</keyword>
<name>A0AA35T5M1_GEOBA</name>
<dbReference type="Pfam" id="PF04790">
    <property type="entry name" value="Sarcoglycan_1"/>
    <property type="match status" value="1"/>
</dbReference>
<dbReference type="Proteomes" id="UP001174909">
    <property type="component" value="Unassembled WGS sequence"/>
</dbReference>
<evidence type="ECO:0000256" key="13">
    <source>
        <dbReference type="ARBA" id="ARBA00023180"/>
    </source>
</evidence>
<accession>A0AA35T5M1</accession>
<dbReference type="InterPro" id="IPR006875">
    <property type="entry name" value="Sarcoglycan"/>
</dbReference>
<keyword evidence="9" id="KW-0735">Signal-anchor</keyword>
<protein>
    <recommendedName>
        <fullName evidence="5">Beta-sarcoglycan</fullName>
    </recommendedName>
</protein>
<dbReference type="AlphaFoldDB" id="A0AA35T5M1"/>
<evidence type="ECO:0000256" key="9">
    <source>
        <dbReference type="ARBA" id="ARBA00022968"/>
    </source>
</evidence>
<dbReference type="GO" id="GO:0016012">
    <property type="term" value="C:sarcoglycan complex"/>
    <property type="evidence" value="ECO:0007669"/>
    <property type="project" value="InterPro"/>
</dbReference>